<dbReference type="GO" id="GO:0005509">
    <property type="term" value="F:calcium ion binding"/>
    <property type="evidence" value="ECO:0007669"/>
    <property type="project" value="InterPro"/>
</dbReference>
<dbReference type="Pfam" id="PF17958">
    <property type="entry name" value="EF-hand_13"/>
    <property type="match status" value="1"/>
</dbReference>
<dbReference type="Proteomes" id="UP001108280">
    <property type="component" value="Chromosome 10"/>
</dbReference>
<feature type="region of interest" description="Disordered" evidence="3">
    <location>
        <begin position="542"/>
        <end position="568"/>
    </location>
</feature>
<dbReference type="PROSITE" id="PS00018">
    <property type="entry name" value="EF_HAND_1"/>
    <property type="match status" value="1"/>
</dbReference>
<feature type="compositionally biased region" description="Pro residues" evidence="3">
    <location>
        <begin position="130"/>
        <end position="149"/>
    </location>
</feature>
<dbReference type="GeneID" id="113837435"/>
<feature type="region of interest" description="Disordered" evidence="3">
    <location>
        <begin position="90"/>
        <end position="156"/>
    </location>
</feature>
<name>A0A9J7K1V1_CRIGR</name>
<reference evidence="5" key="2">
    <citation type="journal article" date="2020" name="Biotechnol. Bioeng.">
        <title>Chromosome-scale scaffolds for the Chinese hamster reference genome assembly to facilitate the study of the CHO epigenome.</title>
        <authorList>
            <person name="Hilliard W."/>
            <person name="MacDonald M."/>
            <person name="Lee K.H."/>
        </authorList>
    </citation>
    <scope>NUCLEOTIDE SEQUENCE [LARGE SCALE GENOMIC DNA]</scope>
    <source>
        <strain evidence="5">17A/GY</strain>
    </source>
</reference>
<evidence type="ECO:0000256" key="2">
    <source>
        <dbReference type="ARBA" id="ARBA00022837"/>
    </source>
</evidence>
<dbReference type="RefSeq" id="XP_027287347.1">
    <property type="nucleotide sequence ID" value="XM_027431546.2"/>
</dbReference>
<dbReference type="GO" id="GO:0000159">
    <property type="term" value="C:protein phosphatase type 2A complex"/>
    <property type="evidence" value="ECO:0007669"/>
    <property type="project" value="TreeGrafter"/>
</dbReference>
<feature type="domain" description="EF-hand" evidence="4">
    <location>
        <begin position="413"/>
        <end position="448"/>
    </location>
</feature>
<accession>A0A9J7K1V1</accession>
<protein>
    <submittedName>
        <fullName evidence="6">Serine/threonine-protein phosphatase 2A regulatory subunit B'' subunit delta-like isoform X1</fullName>
    </submittedName>
</protein>
<dbReference type="InterPro" id="IPR041534">
    <property type="entry name" value="EF-hand_13"/>
</dbReference>
<dbReference type="PANTHER" id="PTHR14095">
    <property type="entry name" value="PHOSPHATASE 2A REGULATORY SUBUNIT-RELATED"/>
    <property type="match status" value="1"/>
</dbReference>
<dbReference type="SUPFAM" id="SSF47473">
    <property type="entry name" value="EF-hand"/>
    <property type="match status" value="2"/>
</dbReference>
<dbReference type="AlphaFoldDB" id="A0A9J7K1V1"/>
<feature type="compositionally biased region" description="Acidic residues" evidence="3">
    <location>
        <begin position="558"/>
        <end position="568"/>
    </location>
</feature>
<dbReference type="GO" id="GO:0019888">
    <property type="term" value="F:protein phosphatase regulator activity"/>
    <property type="evidence" value="ECO:0007669"/>
    <property type="project" value="TreeGrafter"/>
</dbReference>
<dbReference type="Pfam" id="PF21161">
    <property type="entry name" value="P2R3B_EF-hand"/>
    <property type="match status" value="1"/>
</dbReference>
<evidence type="ECO:0000313" key="6">
    <source>
        <dbReference type="RefSeq" id="XP_027287347.1"/>
    </source>
</evidence>
<dbReference type="PANTHER" id="PTHR14095:SF1">
    <property type="entry name" value="SERINE_THREONINE-PROTEIN PHOSPHATASE 2A REGULATORY SUBUNIT B'' SUBUNIT BETA"/>
    <property type="match status" value="1"/>
</dbReference>
<gene>
    <name evidence="6" type="primary">LOC113837435</name>
</gene>
<dbReference type="OrthoDB" id="5586at2759"/>
<dbReference type="FunFam" id="1.10.238.10:FF:000025">
    <property type="entry name" value="serine/threonine-protein phosphatase 2A regulatory subunit B'' subunit alpha"/>
    <property type="match status" value="1"/>
</dbReference>
<proteinExistence type="predicted"/>
<evidence type="ECO:0000259" key="4">
    <source>
        <dbReference type="PROSITE" id="PS50222"/>
    </source>
</evidence>
<reference evidence="6" key="3">
    <citation type="submission" date="2025-08" db="UniProtKB">
        <authorList>
            <consortium name="RefSeq"/>
        </authorList>
    </citation>
    <scope>IDENTIFICATION</scope>
    <source>
        <strain evidence="6">17A/GY</strain>
        <tissue evidence="6">Liver</tissue>
    </source>
</reference>
<dbReference type="InterPro" id="IPR048855">
    <property type="entry name" value="P2R3A_B_D_EF-hand"/>
</dbReference>
<keyword evidence="5" id="KW-1185">Reference proteome</keyword>
<evidence type="ECO:0000256" key="1">
    <source>
        <dbReference type="ARBA" id="ARBA00022723"/>
    </source>
</evidence>
<dbReference type="FunFam" id="1.10.238.230:FF:000001">
    <property type="entry name" value="Serine/threonine-protein phosphatase 2A regulatory subunit B'' subunit beta"/>
    <property type="match status" value="1"/>
</dbReference>
<sequence length="568" mass="63505">MPPGKPLQPVLRMKVDELFLRWLSDPGTQDALRDGLRRLQEAGDVGDVITRGGDAIGSDVNHGDITGRRIVSRSDITSESDVTFRNDVTRADVISGDPGPHPAPPLGIARPARAPRRTAEWIRVRTQEEPSPPPPPEAPPPGGPPPGPSIPAFFFPHGRPGAGPDVDYVIARVERVFAGFERQRVGLKDMGVVAKACGCPLYWKAPLFYAAGGARTGSLSVHKFLALWRKVLVTCHDDAARFVRLLSGPGGRGLAQEDFQPLLQDVVNTHPGLAFLKEAPEFHSRYISTVIQRIFYTVNRSWSGRITCSELRRSRFLQEVERLEAEPDVSRLPAFFSYAHFYVIYVRFWELDGDHDLVIDRDDLGRHGDRAISSRVIDRIFSGAVTRGGSEHAHRKLTYEDFVWFLISEEDKTTPTSIEYWFRVMDLDGDGALSMFELEFFYAEQAQRLEARGVEPPPFRDLACQMLDMVNPRVPGQISLPDLRRCGLAAIFFDAFINADKFLAREQRELGAGPARDADPAGTALSDWDRFVEEEYDFLVAEEGLPTPPDPDLYEFQLGEDDDDLEPL</sequence>
<dbReference type="Gene3D" id="1.10.238.10">
    <property type="entry name" value="EF-hand"/>
    <property type="match status" value="1"/>
</dbReference>
<organism evidence="5 6">
    <name type="scientific">Cricetulus griseus</name>
    <name type="common">Chinese hamster</name>
    <name type="synonym">Cricetulus barabensis griseus</name>
    <dbReference type="NCBI Taxonomy" id="10029"/>
    <lineage>
        <taxon>Eukaryota</taxon>
        <taxon>Metazoa</taxon>
        <taxon>Chordata</taxon>
        <taxon>Craniata</taxon>
        <taxon>Vertebrata</taxon>
        <taxon>Euteleostomi</taxon>
        <taxon>Mammalia</taxon>
        <taxon>Eutheria</taxon>
        <taxon>Euarchontoglires</taxon>
        <taxon>Glires</taxon>
        <taxon>Rodentia</taxon>
        <taxon>Myomorpha</taxon>
        <taxon>Muroidea</taxon>
        <taxon>Cricetidae</taxon>
        <taxon>Cricetinae</taxon>
        <taxon>Cricetulus</taxon>
    </lineage>
</organism>
<dbReference type="Gene3D" id="1.10.238.230">
    <property type="match status" value="1"/>
</dbReference>
<feature type="compositionally biased region" description="Basic and acidic residues" evidence="3">
    <location>
        <begin position="117"/>
        <end position="128"/>
    </location>
</feature>
<dbReference type="InterPro" id="IPR018247">
    <property type="entry name" value="EF_Hand_1_Ca_BS"/>
</dbReference>
<evidence type="ECO:0000256" key="3">
    <source>
        <dbReference type="SAM" id="MobiDB-lite"/>
    </source>
</evidence>
<dbReference type="InterPro" id="IPR011992">
    <property type="entry name" value="EF-hand-dom_pair"/>
</dbReference>
<evidence type="ECO:0000313" key="5">
    <source>
        <dbReference type="Proteomes" id="UP001108280"/>
    </source>
</evidence>
<dbReference type="FunFam" id="1.10.238.220:FF:000001">
    <property type="entry name" value="Serine/threonine-protein phosphatase 2A regulatory subunit B'' subunit alpha"/>
    <property type="match status" value="1"/>
</dbReference>
<dbReference type="InterPro" id="IPR002048">
    <property type="entry name" value="EF_hand_dom"/>
</dbReference>
<dbReference type="PROSITE" id="PS50222">
    <property type="entry name" value="EF_HAND_2"/>
    <property type="match status" value="1"/>
</dbReference>
<dbReference type="KEGG" id="cge:113837435"/>
<dbReference type="Gene3D" id="1.10.238.220">
    <property type="match status" value="1"/>
</dbReference>
<reference evidence="5" key="1">
    <citation type="journal article" date="2018" name="Biotechnol. Bioeng.">
        <title>A reference genome of the Chinese hamster based on a hybrid assembly strategy.</title>
        <authorList>
            <person name="Rupp O."/>
            <person name="MacDonald M.L."/>
            <person name="Li S."/>
            <person name="Dhiman H."/>
            <person name="Polson S."/>
            <person name="Griep S."/>
            <person name="Heffner K."/>
            <person name="Hernandez I."/>
            <person name="Brinkrolf K."/>
            <person name="Jadhav V."/>
            <person name="Samoudi M."/>
            <person name="Hao H."/>
            <person name="Kingham B."/>
            <person name="Goesmann A."/>
            <person name="Betenbaugh M.J."/>
            <person name="Lewis N.E."/>
            <person name="Borth N."/>
            <person name="Lee K.H."/>
        </authorList>
    </citation>
    <scope>NUCLEOTIDE SEQUENCE [LARGE SCALE GENOMIC DNA]</scope>
    <source>
        <strain evidence="5">17A/GY</strain>
    </source>
</reference>
<keyword evidence="1" id="KW-0479">Metal-binding</keyword>
<keyword evidence="2" id="KW-0106">Calcium</keyword>